<dbReference type="InParanoid" id="Q0EXE6"/>
<dbReference type="CDD" id="cd00609">
    <property type="entry name" value="AAT_like"/>
    <property type="match status" value="1"/>
</dbReference>
<dbReference type="EC" id="2.6.1.-" evidence="6"/>
<dbReference type="OrthoDB" id="9803354at2"/>
<keyword evidence="3 6" id="KW-0032">Aminotransferase</keyword>
<reference evidence="8 9" key="1">
    <citation type="submission" date="2006-09" db="EMBL/GenBank/DDBJ databases">
        <authorList>
            <person name="Emerson D."/>
            <person name="Ferriera S."/>
            <person name="Johnson J."/>
            <person name="Kravitz S."/>
            <person name="Halpern A."/>
            <person name="Remington K."/>
            <person name="Beeson K."/>
            <person name="Tran B."/>
            <person name="Rogers Y.-H."/>
            <person name="Friedman R."/>
            <person name="Venter J.C."/>
        </authorList>
    </citation>
    <scope>NUCLEOTIDE SEQUENCE [LARGE SCALE GENOMIC DNA]</scope>
    <source>
        <strain evidence="8 9">PV-1</strain>
    </source>
</reference>
<name>Q0EXE6_9PROT</name>
<dbReference type="Pfam" id="PF00155">
    <property type="entry name" value="Aminotran_1_2"/>
    <property type="match status" value="1"/>
</dbReference>
<dbReference type="PROSITE" id="PS00105">
    <property type="entry name" value="AA_TRANSFER_CLASS_1"/>
    <property type="match status" value="1"/>
</dbReference>
<dbReference type="GO" id="GO:0008483">
    <property type="term" value="F:transaminase activity"/>
    <property type="evidence" value="ECO:0007669"/>
    <property type="project" value="UniProtKB-KW"/>
</dbReference>
<feature type="domain" description="Aminotransferase class I/classII large" evidence="7">
    <location>
        <begin position="17"/>
        <end position="351"/>
    </location>
</feature>
<protein>
    <recommendedName>
        <fullName evidence="6">Aminotransferase</fullName>
        <ecNumber evidence="6">2.6.1.-</ecNumber>
    </recommendedName>
</protein>
<dbReference type="Proteomes" id="UP000005297">
    <property type="component" value="Unassembled WGS sequence"/>
</dbReference>
<dbReference type="FunCoup" id="Q0EXE6">
    <property type="interactions" value="445"/>
</dbReference>
<keyword evidence="9" id="KW-1185">Reference proteome</keyword>
<comment type="similarity">
    <text evidence="2 6">Belongs to the class-I pyridoxal-phosphate-dependent aminotransferase family.</text>
</comment>
<dbReference type="AlphaFoldDB" id="Q0EXE6"/>
<evidence type="ECO:0000256" key="1">
    <source>
        <dbReference type="ARBA" id="ARBA00001933"/>
    </source>
</evidence>
<dbReference type="GO" id="GO:0006520">
    <property type="term" value="P:amino acid metabolic process"/>
    <property type="evidence" value="ECO:0007669"/>
    <property type="project" value="InterPro"/>
</dbReference>
<evidence type="ECO:0000256" key="4">
    <source>
        <dbReference type="ARBA" id="ARBA00022679"/>
    </source>
</evidence>
<evidence type="ECO:0000259" key="7">
    <source>
        <dbReference type="Pfam" id="PF00155"/>
    </source>
</evidence>
<dbReference type="STRING" id="314344.AL013_09745"/>
<dbReference type="PANTHER" id="PTHR46383">
    <property type="entry name" value="ASPARTATE AMINOTRANSFERASE"/>
    <property type="match status" value="1"/>
</dbReference>
<evidence type="ECO:0000256" key="6">
    <source>
        <dbReference type="RuleBase" id="RU000481"/>
    </source>
</evidence>
<dbReference type="HOGENOM" id="CLU_017584_4_3_0"/>
<proteinExistence type="inferred from homology"/>
<accession>Q0EXE6</accession>
<sequence length="371" mass="40903">MQLLERAKQLEAAGRRIVHMEIGEPDFSTPASVIDAAHAALDSGDSFYTPSTGNPALQQAIARWYREEYGVDVSPERILITPGTSGAFSLIYAALIEAGESVLLSDPGYPCQRNFIRLAGGEPVSVPVGPETLYHLSPGLIEQYWQSGTRAAVVINPSNPTGTLISDDALQQVAATCRRLGGYLISDEIYHGLTYGLKARCALEFDDNAIVVNGFSKRWAMTGWRIGWVIVPEELIDACRRVMQNIFIAAPTLSQYAAIAALRATDDCERMRLAYDERRRYLLEALPELGFDIVVQPQGAFYIYANVERITDDAKSFCWEILENVGVAITPGEDFGTYRAAGHVRFSYATGMDDIRLGVARLREWLQPVSA</sequence>
<gene>
    <name evidence="8" type="ORF">SPV1_13267</name>
</gene>
<dbReference type="Gene3D" id="3.40.640.10">
    <property type="entry name" value="Type I PLP-dependent aspartate aminotransferase-like (Major domain)"/>
    <property type="match status" value="1"/>
</dbReference>
<dbReference type="PANTHER" id="PTHR46383:SF2">
    <property type="entry name" value="AMINOTRANSFERASE"/>
    <property type="match status" value="1"/>
</dbReference>
<evidence type="ECO:0000313" key="9">
    <source>
        <dbReference type="Proteomes" id="UP000005297"/>
    </source>
</evidence>
<evidence type="ECO:0000256" key="5">
    <source>
        <dbReference type="ARBA" id="ARBA00022898"/>
    </source>
</evidence>
<dbReference type="eggNOG" id="COG0436">
    <property type="taxonomic scope" value="Bacteria"/>
</dbReference>
<dbReference type="InterPro" id="IPR015421">
    <property type="entry name" value="PyrdxlP-dep_Trfase_major"/>
</dbReference>
<dbReference type="GO" id="GO:0030170">
    <property type="term" value="F:pyridoxal phosphate binding"/>
    <property type="evidence" value="ECO:0007669"/>
    <property type="project" value="InterPro"/>
</dbReference>
<dbReference type="InterPro" id="IPR004838">
    <property type="entry name" value="NHTrfase_class1_PyrdxlP-BS"/>
</dbReference>
<dbReference type="EMBL" id="AATS01000014">
    <property type="protein sequence ID" value="EAU53970.1"/>
    <property type="molecule type" value="Genomic_DNA"/>
</dbReference>
<organism evidence="8 9">
    <name type="scientific">Mariprofundus ferrooxydans PV-1</name>
    <dbReference type="NCBI Taxonomy" id="314345"/>
    <lineage>
        <taxon>Bacteria</taxon>
        <taxon>Pseudomonadati</taxon>
        <taxon>Pseudomonadota</taxon>
        <taxon>Candidatius Mariprofundia</taxon>
        <taxon>Mariprofundales</taxon>
        <taxon>Mariprofundaceae</taxon>
        <taxon>Mariprofundus</taxon>
    </lineage>
</organism>
<dbReference type="SUPFAM" id="SSF53383">
    <property type="entry name" value="PLP-dependent transferases"/>
    <property type="match status" value="1"/>
</dbReference>
<dbReference type="InterPro" id="IPR050596">
    <property type="entry name" value="AspAT/PAT-like"/>
</dbReference>
<evidence type="ECO:0000313" key="8">
    <source>
        <dbReference type="EMBL" id="EAU53970.1"/>
    </source>
</evidence>
<evidence type="ECO:0000256" key="3">
    <source>
        <dbReference type="ARBA" id="ARBA00022576"/>
    </source>
</evidence>
<keyword evidence="4 6" id="KW-0808">Transferase</keyword>
<keyword evidence="5" id="KW-0663">Pyridoxal phosphate</keyword>
<comment type="cofactor">
    <cofactor evidence="1 6">
        <name>pyridoxal 5'-phosphate</name>
        <dbReference type="ChEBI" id="CHEBI:597326"/>
    </cofactor>
</comment>
<evidence type="ECO:0000256" key="2">
    <source>
        <dbReference type="ARBA" id="ARBA00007441"/>
    </source>
</evidence>
<comment type="caution">
    <text evidence="8">The sequence shown here is derived from an EMBL/GenBank/DDBJ whole genome shotgun (WGS) entry which is preliminary data.</text>
</comment>
<dbReference type="InterPro" id="IPR004839">
    <property type="entry name" value="Aminotransferase_I/II_large"/>
</dbReference>
<dbReference type="InterPro" id="IPR015424">
    <property type="entry name" value="PyrdxlP-dep_Trfase"/>
</dbReference>